<evidence type="ECO:0000256" key="1">
    <source>
        <dbReference type="SAM" id="MobiDB-lite"/>
    </source>
</evidence>
<dbReference type="EMBL" id="JASDAP010000028">
    <property type="protein sequence ID" value="KAK1876893.1"/>
    <property type="molecule type" value="Genomic_DNA"/>
</dbReference>
<name>A0AAD9B928_DISEL</name>
<feature type="region of interest" description="Disordered" evidence="1">
    <location>
        <begin position="38"/>
        <end position="88"/>
    </location>
</feature>
<gene>
    <name evidence="2" type="ORF">KUDE01_002214</name>
</gene>
<accession>A0AAD9B928</accession>
<evidence type="ECO:0000313" key="3">
    <source>
        <dbReference type="Proteomes" id="UP001228049"/>
    </source>
</evidence>
<feature type="compositionally biased region" description="Polar residues" evidence="1">
    <location>
        <begin position="38"/>
        <end position="59"/>
    </location>
</feature>
<feature type="non-terminal residue" evidence="2">
    <location>
        <position position="1"/>
    </location>
</feature>
<dbReference type="AlphaFoldDB" id="A0AAD9B928"/>
<comment type="caution">
    <text evidence="2">The sequence shown here is derived from an EMBL/GenBank/DDBJ whole genome shotgun (WGS) entry which is preliminary data.</text>
</comment>
<sequence>NAPPPVKLYQHLLGVRTRGQVGCELALADRFHESRVSSYPSQTLQTHTPNATTQTNSQRLIEERQQNESTNGNKFYKTTRLQHRDRKRKCTEAPIGNITRQTFFF</sequence>
<keyword evidence="3" id="KW-1185">Reference proteome</keyword>
<evidence type="ECO:0000313" key="2">
    <source>
        <dbReference type="EMBL" id="KAK1876893.1"/>
    </source>
</evidence>
<dbReference type="Proteomes" id="UP001228049">
    <property type="component" value="Unassembled WGS sequence"/>
</dbReference>
<reference evidence="2" key="1">
    <citation type="submission" date="2023-04" db="EMBL/GenBank/DDBJ databases">
        <title>Chromosome-level genome of Chaenocephalus aceratus.</title>
        <authorList>
            <person name="Park H."/>
        </authorList>
    </citation>
    <scope>NUCLEOTIDE SEQUENCE</scope>
    <source>
        <strain evidence="2">DE</strain>
        <tissue evidence="2">Muscle</tissue>
    </source>
</reference>
<organism evidence="2 3">
    <name type="scientific">Dissostichus eleginoides</name>
    <name type="common">Patagonian toothfish</name>
    <name type="synonym">Dissostichus amissus</name>
    <dbReference type="NCBI Taxonomy" id="100907"/>
    <lineage>
        <taxon>Eukaryota</taxon>
        <taxon>Metazoa</taxon>
        <taxon>Chordata</taxon>
        <taxon>Craniata</taxon>
        <taxon>Vertebrata</taxon>
        <taxon>Euteleostomi</taxon>
        <taxon>Actinopterygii</taxon>
        <taxon>Neopterygii</taxon>
        <taxon>Teleostei</taxon>
        <taxon>Neoteleostei</taxon>
        <taxon>Acanthomorphata</taxon>
        <taxon>Eupercaria</taxon>
        <taxon>Perciformes</taxon>
        <taxon>Notothenioidei</taxon>
        <taxon>Nototheniidae</taxon>
        <taxon>Dissostichus</taxon>
    </lineage>
</organism>
<feature type="non-terminal residue" evidence="2">
    <location>
        <position position="105"/>
    </location>
</feature>
<protein>
    <submittedName>
        <fullName evidence="2">MATH and LRR domain containing protein</fullName>
    </submittedName>
</protein>
<proteinExistence type="predicted"/>